<organism evidence="1 2">
    <name type="scientific">Cichorium intybus</name>
    <name type="common">Chicory</name>
    <dbReference type="NCBI Taxonomy" id="13427"/>
    <lineage>
        <taxon>Eukaryota</taxon>
        <taxon>Viridiplantae</taxon>
        <taxon>Streptophyta</taxon>
        <taxon>Embryophyta</taxon>
        <taxon>Tracheophyta</taxon>
        <taxon>Spermatophyta</taxon>
        <taxon>Magnoliopsida</taxon>
        <taxon>eudicotyledons</taxon>
        <taxon>Gunneridae</taxon>
        <taxon>Pentapetalae</taxon>
        <taxon>asterids</taxon>
        <taxon>campanulids</taxon>
        <taxon>Asterales</taxon>
        <taxon>Asteraceae</taxon>
        <taxon>Cichorioideae</taxon>
        <taxon>Cichorieae</taxon>
        <taxon>Cichoriinae</taxon>
        <taxon>Cichorium</taxon>
    </lineage>
</organism>
<gene>
    <name evidence="1" type="ORF">L2E82_16217</name>
</gene>
<sequence>MVLTVTSLPAKSVHLIGKQKKDVASAILISSCPMFLMGLSMLFQCEAEEYMPVVFALLQDGWRLTDPLLIIG</sequence>
<dbReference type="EMBL" id="CM042011">
    <property type="protein sequence ID" value="KAI3766166.1"/>
    <property type="molecule type" value="Genomic_DNA"/>
</dbReference>
<reference evidence="2" key="1">
    <citation type="journal article" date="2022" name="Mol. Ecol. Resour.">
        <title>The genomes of chicory, endive, great burdock and yacon provide insights into Asteraceae palaeo-polyploidization history and plant inulin production.</title>
        <authorList>
            <person name="Fan W."/>
            <person name="Wang S."/>
            <person name="Wang H."/>
            <person name="Wang A."/>
            <person name="Jiang F."/>
            <person name="Liu H."/>
            <person name="Zhao H."/>
            <person name="Xu D."/>
            <person name="Zhang Y."/>
        </authorList>
    </citation>
    <scope>NUCLEOTIDE SEQUENCE [LARGE SCALE GENOMIC DNA]</scope>
    <source>
        <strain evidence="2">cv. Punajuju</strain>
    </source>
</reference>
<name>A0ACB9F644_CICIN</name>
<evidence type="ECO:0000313" key="2">
    <source>
        <dbReference type="Proteomes" id="UP001055811"/>
    </source>
</evidence>
<protein>
    <submittedName>
        <fullName evidence="1">Uncharacterized protein</fullName>
    </submittedName>
</protein>
<keyword evidence="2" id="KW-1185">Reference proteome</keyword>
<comment type="caution">
    <text evidence="1">The sequence shown here is derived from an EMBL/GenBank/DDBJ whole genome shotgun (WGS) entry which is preliminary data.</text>
</comment>
<proteinExistence type="predicted"/>
<accession>A0ACB9F644</accession>
<reference evidence="1 2" key="2">
    <citation type="journal article" date="2022" name="Mol. Ecol. Resour.">
        <title>The genomes of chicory, endive, great burdock and yacon provide insights into Asteraceae paleo-polyploidization history and plant inulin production.</title>
        <authorList>
            <person name="Fan W."/>
            <person name="Wang S."/>
            <person name="Wang H."/>
            <person name="Wang A."/>
            <person name="Jiang F."/>
            <person name="Liu H."/>
            <person name="Zhao H."/>
            <person name="Xu D."/>
            <person name="Zhang Y."/>
        </authorList>
    </citation>
    <scope>NUCLEOTIDE SEQUENCE [LARGE SCALE GENOMIC DNA]</scope>
    <source>
        <strain evidence="2">cv. Punajuju</strain>
        <tissue evidence="1">Leaves</tissue>
    </source>
</reference>
<evidence type="ECO:0000313" key="1">
    <source>
        <dbReference type="EMBL" id="KAI3766166.1"/>
    </source>
</evidence>
<dbReference type="Proteomes" id="UP001055811">
    <property type="component" value="Linkage Group LG03"/>
</dbReference>